<sequence>MNLLYFVEKQHNRRFNSFVYFPFIFANESSFTKHRFFCFTDAKNHVLSAQSKASLVLALELRILRNWIGMNTSHVVRRKYD</sequence>
<gene>
    <name evidence="1" type="ORF">BECKLFY1418C_GA0070996_11322</name>
</gene>
<accession>A0A450X109</accession>
<dbReference type="EMBL" id="CAADFN010000132">
    <property type="protein sequence ID" value="VFK22976.1"/>
    <property type="molecule type" value="Genomic_DNA"/>
</dbReference>
<evidence type="ECO:0000313" key="1">
    <source>
        <dbReference type="EMBL" id="VFK22976.1"/>
    </source>
</evidence>
<protein>
    <submittedName>
        <fullName evidence="1">Uncharacterized protein</fullName>
    </submittedName>
</protein>
<reference evidence="1" key="1">
    <citation type="submission" date="2019-02" db="EMBL/GenBank/DDBJ databases">
        <authorList>
            <person name="Gruber-Vodicka R. H."/>
            <person name="Seah K. B. B."/>
        </authorList>
    </citation>
    <scope>NUCLEOTIDE SEQUENCE</scope>
    <source>
        <strain evidence="1">BECK_BY7</strain>
    </source>
</reference>
<proteinExistence type="predicted"/>
<dbReference type="AlphaFoldDB" id="A0A450X109"/>
<organism evidence="1">
    <name type="scientific">Candidatus Kentrum sp. LFY</name>
    <dbReference type="NCBI Taxonomy" id="2126342"/>
    <lineage>
        <taxon>Bacteria</taxon>
        <taxon>Pseudomonadati</taxon>
        <taxon>Pseudomonadota</taxon>
        <taxon>Gammaproteobacteria</taxon>
        <taxon>Candidatus Kentrum</taxon>
    </lineage>
</organism>
<name>A0A450X109_9GAMM</name>